<reference evidence="1" key="1">
    <citation type="submission" date="2022-04" db="EMBL/GenBank/DDBJ databases">
        <title>Genome of the entomopathogenic fungus Entomophthora muscae.</title>
        <authorList>
            <person name="Elya C."/>
            <person name="Lovett B.R."/>
            <person name="Lee E."/>
            <person name="Macias A.M."/>
            <person name="Hajek A.E."/>
            <person name="De Bivort B.L."/>
            <person name="Kasson M.T."/>
            <person name="De Fine Licht H.H."/>
            <person name="Stajich J.E."/>
        </authorList>
    </citation>
    <scope>NUCLEOTIDE SEQUENCE</scope>
    <source>
        <strain evidence="1">Berkeley</strain>
    </source>
</reference>
<evidence type="ECO:0000313" key="2">
    <source>
        <dbReference type="Proteomes" id="UP001165960"/>
    </source>
</evidence>
<dbReference type="Proteomes" id="UP001165960">
    <property type="component" value="Unassembled WGS sequence"/>
</dbReference>
<feature type="non-terminal residue" evidence="1">
    <location>
        <position position="109"/>
    </location>
</feature>
<organism evidence="1 2">
    <name type="scientific">Entomophthora muscae</name>
    <dbReference type="NCBI Taxonomy" id="34485"/>
    <lineage>
        <taxon>Eukaryota</taxon>
        <taxon>Fungi</taxon>
        <taxon>Fungi incertae sedis</taxon>
        <taxon>Zoopagomycota</taxon>
        <taxon>Entomophthoromycotina</taxon>
        <taxon>Entomophthoromycetes</taxon>
        <taxon>Entomophthorales</taxon>
        <taxon>Entomophthoraceae</taxon>
        <taxon>Entomophthora</taxon>
    </lineage>
</organism>
<gene>
    <name evidence="1" type="ORF">DSO57_1033389</name>
</gene>
<name>A0ACC2ULF1_9FUNG</name>
<accession>A0ACC2ULF1</accession>
<comment type="caution">
    <text evidence="1">The sequence shown here is derived from an EMBL/GenBank/DDBJ whole genome shotgun (WGS) entry which is preliminary data.</text>
</comment>
<dbReference type="EMBL" id="QTSX02000262">
    <property type="protein sequence ID" value="KAJ9087436.1"/>
    <property type="molecule type" value="Genomic_DNA"/>
</dbReference>
<evidence type="ECO:0000313" key="1">
    <source>
        <dbReference type="EMBL" id="KAJ9087436.1"/>
    </source>
</evidence>
<keyword evidence="2" id="KW-1185">Reference proteome</keyword>
<protein>
    <submittedName>
        <fullName evidence="1">Uncharacterized protein</fullName>
    </submittedName>
</protein>
<sequence length="109" mass="12036">MKEIHSTPPLPNEPPDQDFSKLEFIYITVLELANQVVPHTGSWRPLATAVKYIVRIAPIVYMTFQARPASTVGVQPDSIAPPPASPRTINSVVFPKILALVVKFLVFSL</sequence>
<proteinExistence type="predicted"/>